<accession>A0A0F3IGU2</accession>
<evidence type="ECO:0000313" key="2">
    <source>
        <dbReference type="EMBL" id="KJV06020.1"/>
    </source>
</evidence>
<gene>
    <name evidence="2" type="ORF">VZ94_14095</name>
</gene>
<comment type="caution">
    <text evidence="2">The sequence shown here is derived from an EMBL/GenBank/DDBJ whole genome shotgun (WGS) entry which is preliminary data.</text>
</comment>
<feature type="signal peptide" evidence="1">
    <location>
        <begin position="1"/>
        <end position="23"/>
    </location>
</feature>
<dbReference type="RefSeq" id="WP_045779713.1">
    <property type="nucleotide sequence ID" value="NZ_LAJX01000142.1"/>
</dbReference>
<name>A0A0F3IGU2_9GAMM</name>
<feature type="chain" id="PRO_5002462517" evidence="1">
    <location>
        <begin position="24"/>
        <end position="163"/>
    </location>
</feature>
<organism evidence="2 3">
    <name type="scientific">Methylocucumis oryzae</name>
    <dbReference type="NCBI Taxonomy" id="1632867"/>
    <lineage>
        <taxon>Bacteria</taxon>
        <taxon>Pseudomonadati</taxon>
        <taxon>Pseudomonadota</taxon>
        <taxon>Gammaproteobacteria</taxon>
        <taxon>Methylococcales</taxon>
        <taxon>Methylococcaceae</taxon>
        <taxon>Methylocucumis</taxon>
    </lineage>
</organism>
<dbReference type="Proteomes" id="UP000033684">
    <property type="component" value="Unassembled WGS sequence"/>
</dbReference>
<keyword evidence="1" id="KW-0732">Signal</keyword>
<reference evidence="2 3" key="2">
    <citation type="journal article" date="2016" name="Microb. Ecol.">
        <title>Genome Characteristics of a Novel Type I Methanotroph (Sn10-6) Isolated from a Flooded Indian Rice Field.</title>
        <authorList>
            <person name="Rahalkar M.C."/>
            <person name="Pandit P.S."/>
            <person name="Dhakephalkar P.K."/>
            <person name="Pore S."/>
            <person name="Arora P."/>
            <person name="Kapse N."/>
        </authorList>
    </citation>
    <scope>NUCLEOTIDE SEQUENCE [LARGE SCALE GENOMIC DNA]</scope>
    <source>
        <strain evidence="2 3">Sn10-6</strain>
    </source>
</reference>
<evidence type="ECO:0000313" key="3">
    <source>
        <dbReference type="Proteomes" id="UP000033684"/>
    </source>
</evidence>
<protein>
    <submittedName>
        <fullName evidence="2">Uncharacterized protein</fullName>
    </submittedName>
</protein>
<evidence type="ECO:0000256" key="1">
    <source>
        <dbReference type="SAM" id="SignalP"/>
    </source>
</evidence>
<keyword evidence="3" id="KW-1185">Reference proteome</keyword>
<dbReference type="EMBL" id="LAJX01000142">
    <property type="protein sequence ID" value="KJV06020.1"/>
    <property type="molecule type" value="Genomic_DNA"/>
</dbReference>
<reference evidence="3" key="1">
    <citation type="submission" date="2015-03" db="EMBL/GenBank/DDBJ databases">
        <title>Draft genome sequence of a novel methanotroph (Sn10-6) isolated from flooded ricefield rhizosphere in India.</title>
        <authorList>
            <person name="Pandit P.S."/>
            <person name="Pore S.D."/>
            <person name="Arora P."/>
            <person name="Kapse N.G."/>
            <person name="Dhakephalkar P.K."/>
            <person name="Rahalkar M.C."/>
        </authorList>
    </citation>
    <scope>NUCLEOTIDE SEQUENCE [LARGE SCALE GENOMIC DNA]</scope>
    <source>
        <strain evidence="3">Sn10-6</strain>
    </source>
</reference>
<sequence length="163" mass="17509">MLKKLLLATVCAASLSAAFEVFAIDKAIKAVSGEIGCYGNHNEDSVSSTIFRNFDPKKSISITKITVYKSDGSLMQELSPAGFPSGFNEIMVPFSANTLSTSTLFPGQNPGRLTFRINFKSTDGSPALAPYINSALYYYTSSSKTSLSTSSTFECIYTSLSSK</sequence>
<dbReference type="AlphaFoldDB" id="A0A0F3IGU2"/>
<proteinExistence type="predicted"/>